<keyword evidence="3" id="KW-1185">Reference proteome</keyword>
<comment type="caution">
    <text evidence="2">The sequence shown here is derived from an EMBL/GenBank/DDBJ whole genome shotgun (WGS) entry which is preliminary data.</text>
</comment>
<evidence type="ECO:0000313" key="2">
    <source>
        <dbReference type="EMBL" id="KAL0150167.1"/>
    </source>
</evidence>
<evidence type="ECO:0000256" key="1">
    <source>
        <dbReference type="SAM" id="MobiDB-lite"/>
    </source>
</evidence>
<feature type="region of interest" description="Disordered" evidence="1">
    <location>
        <begin position="190"/>
        <end position="209"/>
    </location>
</feature>
<evidence type="ECO:0000313" key="3">
    <source>
        <dbReference type="Proteomes" id="UP001529510"/>
    </source>
</evidence>
<feature type="region of interest" description="Disordered" evidence="1">
    <location>
        <begin position="137"/>
        <end position="159"/>
    </location>
</feature>
<dbReference type="PANTHER" id="PTHR35617">
    <property type="entry name" value="PHAGE_INTEGRASE DOMAIN-CONTAINING PROTEIN"/>
    <property type="match status" value="1"/>
</dbReference>
<dbReference type="EMBL" id="JAMKFB020000306">
    <property type="protein sequence ID" value="KAL0150167.1"/>
    <property type="molecule type" value="Genomic_DNA"/>
</dbReference>
<dbReference type="PANTHER" id="PTHR35617:SF3">
    <property type="entry name" value="CORE-BINDING (CB) DOMAIN-CONTAINING PROTEIN"/>
    <property type="match status" value="1"/>
</dbReference>
<gene>
    <name evidence="2" type="ORF">M9458_054594</name>
</gene>
<accession>A0ABD0MJC2</accession>
<protein>
    <submittedName>
        <fullName evidence="2">Uncharacterized protein</fullName>
    </submittedName>
</protein>
<name>A0ABD0MJC2_CIRMR</name>
<reference evidence="2 3" key="1">
    <citation type="submission" date="2024-05" db="EMBL/GenBank/DDBJ databases">
        <title>Genome sequencing and assembly of Indian major carp, Cirrhinus mrigala (Hamilton, 1822).</title>
        <authorList>
            <person name="Mohindra V."/>
            <person name="Chowdhury L.M."/>
            <person name="Lal K."/>
            <person name="Jena J.K."/>
        </authorList>
    </citation>
    <scope>NUCLEOTIDE SEQUENCE [LARGE SCALE GENOMIC DNA]</scope>
    <source>
        <strain evidence="2">CM1030</strain>
        <tissue evidence="2">Blood</tissue>
    </source>
</reference>
<dbReference type="AlphaFoldDB" id="A0ABD0MJC2"/>
<sequence length="209" mass="22770">MGNTGSTDLRPDFWKLRLVPGWDAEVLGDLPQGVEDTITSARAQSTRHAYALKWNLFDLSLVLTALQKAPFEPSQLVKLKLLSMKTLLLLALASIKRVGDLHAFLVDKSCLEFGPADSQVILRPRPGYVPKVPTTFRDQAVSPRGGGPSPSFALSRPSPKMVCRPDTKLQDLRPALCLLRRPAEGECRLQAEDGPLDSGCHHPSLPGTG</sequence>
<proteinExistence type="predicted"/>
<dbReference type="Proteomes" id="UP001529510">
    <property type="component" value="Unassembled WGS sequence"/>
</dbReference>
<organism evidence="2 3">
    <name type="scientific">Cirrhinus mrigala</name>
    <name type="common">Mrigala</name>
    <dbReference type="NCBI Taxonomy" id="683832"/>
    <lineage>
        <taxon>Eukaryota</taxon>
        <taxon>Metazoa</taxon>
        <taxon>Chordata</taxon>
        <taxon>Craniata</taxon>
        <taxon>Vertebrata</taxon>
        <taxon>Euteleostomi</taxon>
        <taxon>Actinopterygii</taxon>
        <taxon>Neopterygii</taxon>
        <taxon>Teleostei</taxon>
        <taxon>Ostariophysi</taxon>
        <taxon>Cypriniformes</taxon>
        <taxon>Cyprinidae</taxon>
        <taxon>Labeoninae</taxon>
        <taxon>Labeonini</taxon>
        <taxon>Cirrhinus</taxon>
    </lineage>
</organism>